<dbReference type="PANTHER" id="PTHR44591:SF3">
    <property type="entry name" value="RESPONSE REGULATORY DOMAIN-CONTAINING PROTEIN"/>
    <property type="match status" value="1"/>
</dbReference>
<proteinExistence type="predicted"/>
<evidence type="ECO:0000256" key="1">
    <source>
        <dbReference type="ARBA" id="ARBA00022553"/>
    </source>
</evidence>
<sequence length="383" mass="41577">MVTDDDRAVVLVVDDDRFMLDFIADSLGEHYAVHCAAGAADGLQRARALAPALMLVDVLMPEMDGYALCREVKDDFDIGDTPVLFLSALDGIEDRLRGFEVGGEDFVTKPVNPRILQAKVAKVLALQQERSQLKSQAQYATSTAMTAMTSMSETGLLLEVMKRFNQCGEARELAQALQESLALFAVDGVVELLLQGGSGIALNGRGPASELEISVLHHMATMDRITQFKTRMSISYPHCRLVVTNMPVDDPDRCGRLRDHLAMLLEAAEARLAAINNASLASRRGDAISGTIETLTRVLADVDLQQRQSRADALTVLNGVLMRLEQSMVGLGLTERQEEALLALVREGLEDVYSSQQAEAGFQDQLSVAVHGLQQAVHGSSGR</sequence>
<keyword evidence="5" id="KW-1185">Reference proteome</keyword>
<comment type="caution">
    <text evidence="4">The sequence shown here is derived from an EMBL/GenBank/DDBJ whole genome shotgun (WGS) entry which is preliminary data.</text>
</comment>
<dbReference type="PANTHER" id="PTHR44591">
    <property type="entry name" value="STRESS RESPONSE REGULATOR PROTEIN 1"/>
    <property type="match status" value="1"/>
</dbReference>
<dbReference type="InterPro" id="IPR050595">
    <property type="entry name" value="Bact_response_regulator"/>
</dbReference>
<keyword evidence="1 2" id="KW-0597">Phosphoprotein</keyword>
<name>A0ABV1M6S8_9NEIS</name>
<evidence type="ECO:0000313" key="4">
    <source>
        <dbReference type="EMBL" id="MEQ6291917.1"/>
    </source>
</evidence>
<dbReference type="EMBL" id="JBEFLD010000008">
    <property type="protein sequence ID" value="MEQ6291917.1"/>
    <property type="molecule type" value="Genomic_DNA"/>
</dbReference>
<organism evidence="4 5">
    <name type="scientific">Vogesella oryzagri</name>
    <dbReference type="NCBI Taxonomy" id="3160864"/>
    <lineage>
        <taxon>Bacteria</taxon>
        <taxon>Pseudomonadati</taxon>
        <taxon>Pseudomonadota</taxon>
        <taxon>Betaproteobacteria</taxon>
        <taxon>Neisseriales</taxon>
        <taxon>Chromobacteriaceae</taxon>
        <taxon>Vogesella</taxon>
    </lineage>
</organism>
<reference evidence="4" key="1">
    <citation type="submission" date="2024-06" db="EMBL/GenBank/DDBJ databases">
        <title>Genome sequence of Vogesella sp. MAHUQ-64.</title>
        <authorList>
            <person name="Huq M.A."/>
        </authorList>
    </citation>
    <scope>NUCLEOTIDE SEQUENCE</scope>
    <source>
        <strain evidence="4">MAHUQ-64</strain>
    </source>
</reference>
<dbReference type="RefSeq" id="WP_349589458.1">
    <property type="nucleotide sequence ID" value="NZ_JBEFLD010000008.1"/>
</dbReference>
<evidence type="ECO:0000313" key="5">
    <source>
        <dbReference type="Proteomes" id="UP001433638"/>
    </source>
</evidence>
<dbReference type="SMART" id="SM00448">
    <property type="entry name" value="REC"/>
    <property type="match status" value="1"/>
</dbReference>
<dbReference type="PROSITE" id="PS50110">
    <property type="entry name" value="RESPONSE_REGULATORY"/>
    <property type="match status" value="1"/>
</dbReference>
<gene>
    <name evidence="4" type="ORF">ABNW52_14965</name>
</gene>
<dbReference type="InterPro" id="IPR011006">
    <property type="entry name" value="CheY-like_superfamily"/>
</dbReference>
<protein>
    <submittedName>
        <fullName evidence="4">Response regulator</fullName>
    </submittedName>
</protein>
<accession>A0ABV1M6S8</accession>
<dbReference type="SUPFAM" id="SSF52172">
    <property type="entry name" value="CheY-like"/>
    <property type="match status" value="1"/>
</dbReference>
<dbReference type="Pfam" id="PF00072">
    <property type="entry name" value="Response_reg"/>
    <property type="match status" value="1"/>
</dbReference>
<dbReference type="CDD" id="cd17574">
    <property type="entry name" value="REC_OmpR"/>
    <property type="match status" value="1"/>
</dbReference>
<feature type="domain" description="Response regulatory" evidence="3">
    <location>
        <begin position="9"/>
        <end position="124"/>
    </location>
</feature>
<feature type="modified residue" description="4-aspartylphosphate" evidence="2">
    <location>
        <position position="57"/>
    </location>
</feature>
<dbReference type="Proteomes" id="UP001433638">
    <property type="component" value="Unassembled WGS sequence"/>
</dbReference>
<evidence type="ECO:0000259" key="3">
    <source>
        <dbReference type="PROSITE" id="PS50110"/>
    </source>
</evidence>
<dbReference type="Gene3D" id="3.40.50.2300">
    <property type="match status" value="1"/>
</dbReference>
<evidence type="ECO:0000256" key="2">
    <source>
        <dbReference type="PROSITE-ProRule" id="PRU00169"/>
    </source>
</evidence>
<dbReference type="InterPro" id="IPR001789">
    <property type="entry name" value="Sig_transdc_resp-reg_receiver"/>
</dbReference>